<dbReference type="GO" id="GO:0016811">
    <property type="term" value="F:hydrolase activity, acting on carbon-nitrogen (but not peptide) bonds, in linear amides"/>
    <property type="evidence" value="ECO:0007669"/>
    <property type="project" value="TreeGrafter"/>
</dbReference>
<dbReference type="InterPro" id="IPR024087">
    <property type="entry name" value="Creatininase-like_sf"/>
</dbReference>
<dbReference type="Gene3D" id="3.40.50.10310">
    <property type="entry name" value="Creatininase"/>
    <property type="match status" value="1"/>
</dbReference>
<keyword evidence="7" id="KW-1185">Reference proteome</keyword>
<dbReference type="PANTHER" id="PTHR35005">
    <property type="entry name" value="3-DEHYDRO-SCYLLO-INOSOSE HYDROLASE"/>
    <property type="match status" value="1"/>
</dbReference>
<comment type="cofactor">
    <cofactor evidence="1">
        <name>Zn(2+)</name>
        <dbReference type="ChEBI" id="CHEBI:29105"/>
    </cofactor>
</comment>
<evidence type="ECO:0000256" key="5">
    <source>
        <dbReference type="ARBA" id="ARBA00024029"/>
    </source>
</evidence>
<dbReference type="GO" id="GO:0046872">
    <property type="term" value="F:metal ion binding"/>
    <property type="evidence" value="ECO:0007669"/>
    <property type="project" value="UniProtKB-KW"/>
</dbReference>
<dbReference type="AlphaFoldDB" id="A0A942TCZ7"/>
<dbReference type="EMBL" id="JAGYPG010000002">
    <property type="protein sequence ID" value="MBS4195626.1"/>
    <property type="molecule type" value="Genomic_DNA"/>
</dbReference>
<dbReference type="GO" id="GO:0009231">
    <property type="term" value="P:riboflavin biosynthetic process"/>
    <property type="evidence" value="ECO:0007669"/>
    <property type="project" value="TreeGrafter"/>
</dbReference>
<dbReference type="RefSeq" id="WP_213124829.1">
    <property type="nucleotide sequence ID" value="NZ_JAGYPG010000002.1"/>
</dbReference>
<evidence type="ECO:0000313" key="7">
    <source>
        <dbReference type="Proteomes" id="UP000681414"/>
    </source>
</evidence>
<reference evidence="6 7" key="1">
    <citation type="submission" date="2021-05" db="EMBL/GenBank/DDBJ databases">
        <title>Novel Bacillus species.</title>
        <authorList>
            <person name="Liu G."/>
        </authorList>
    </citation>
    <scope>NUCLEOTIDE SEQUENCE [LARGE SCALE GENOMIC DNA]</scope>
    <source>
        <strain evidence="7">FJAT-49780</strain>
    </source>
</reference>
<organism evidence="6 7">
    <name type="scientific">Lederbergia citri</name>
    <dbReference type="NCBI Taxonomy" id="2833580"/>
    <lineage>
        <taxon>Bacteria</taxon>
        <taxon>Bacillati</taxon>
        <taxon>Bacillota</taxon>
        <taxon>Bacilli</taxon>
        <taxon>Bacillales</taxon>
        <taxon>Bacillaceae</taxon>
        <taxon>Lederbergia</taxon>
    </lineage>
</organism>
<dbReference type="InterPro" id="IPR003785">
    <property type="entry name" value="Creatininase/forma_Hydrolase"/>
</dbReference>
<dbReference type="PANTHER" id="PTHR35005:SF1">
    <property type="entry name" value="2-AMINO-5-FORMYLAMINO-6-RIBOSYLAMINOPYRIMIDIN-4(3H)-ONE 5'-MONOPHOSPHATE DEFORMYLASE"/>
    <property type="match status" value="1"/>
</dbReference>
<evidence type="ECO:0000256" key="2">
    <source>
        <dbReference type="ARBA" id="ARBA00022723"/>
    </source>
</evidence>
<protein>
    <submittedName>
        <fullName evidence="6">Creatininase family protein</fullName>
    </submittedName>
</protein>
<comment type="caution">
    <text evidence="6">The sequence shown here is derived from an EMBL/GenBank/DDBJ whole genome shotgun (WGS) entry which is preliminary data.</text>
</comment>
<name>A0A942TCZ7_9BACI</name>
<evidence type="ECO:0000256" key="4">
    <source>
        <dbReference type="ARBA" id="ARBA00022833"/>
    </source>
</evidence>
<dbReference type="Pfam" id="PF02633">
    <property type="entry name" value="Creatininase"/>
    <property type="match status" value="1"/>
</dbReference>
<keyword evidence="3" id="KW-0378">Hydrolase</keyword>
<comment type="similarity">
    <text evidence="5">Belongs to the creatininase superfamily.</text>
</comment>
<keyword evidence="4" id="KW-0862">Zinc</keyword>
<dbReference type="Proteomes" id="UP000681414">
    <property type="component" value="Unassembled WGS sequence"/>
</dbReference>
<accession>A0A942TCZ7</accession>
<proteinExistence type="inferred from homology"/>
<keyword evidence="2" id="KW-0479">Metal-binding</keyword>
<evidence type="ECO:0000256" key="1">
    <source>
        <dbReference type="ARBA" id="ARBA00001947"/>
    </source>
</evidence>
<evidence type="ECO:0000313" key="6">
    <source>
        <dbReference type="EMBL" id="MBS4195626.1"/>
    </source>
</evidence>
<gene>
    <name evidence="6" type="ORF">KHA97_11210</name>
</gene>
<dbReference type="SUPFAM" id="SSF102215">
    <property type="entry name" value="Creatininase"/>
    <property type="match status" value="1"/>
</dbReference>
<evidence type="ECO:0000256" key="3">
    <source>
        <dbReference type="ARBA" id="ARBA00022801"/>
    </source>
</evidence>
<sequence>MKFGMENSFEVKEKILQSKIAILPIGAVEAHGPHLPLSTDTILAERLSEMLAERVGALVLPSLPYGQVWSLRNFPGSINITNDSLISFLVDIGLSLYDQGFRTWAMVNGHLGNQVAMKEAARVLYDKIPDLKVFYFFYPGMNGVVKDIRETKSVHSTYFHACEIETSIMLYLAGEFVDMNRAINDVPQIGEEADFTPTPWESFTKSAVLGDATIATKEKGKKIVETALEKMVKMLIGGETND</sequence>